<name>A0A3M0SWR2_9CLOT</name>
<dbReference type="EMBL" id="RFAQ01000009">
    <property type="protein sequence ID" value="RMD02843.1"/>
    <property type="molecule type" value="Genomic_DNA"/>
</dbReference>
<dbReference type="InterPro" id="IPR055431">
    <property type="entry name" value="RsgI_M"/>
</dbReference>
<feature type="domain" description="RsgI N-terminal anti-sigma" evidence="8">
    <location>
        <begin position="5"/>
        <end position="53"/>
    </location>
</feature>
<comment type="subcellular location">
    <subcellularLocation>
        <location evidence="1">Cell membrane</location>
        <topology evidence="1">Single-pass membrane protein</topology>
    </subcellularLocation>
</comment>
<evidence type="ECO:0000256" key="1">
    <source>
        <dbReference type="ARBA" id="ARBA00004162"/>
    </source>
</evidence>
<dbReference type="Pfam" id="PF23750">
    <property type="entry name" value="RsgI_M"/>
    <property type="match status" value="1"/>
</dbReference>
<evidence type="ECO:0000313" key="9">
    <source>
        <dbReference type="EMBL" id="RMD02843.1"/>
    </source>
</evidence>
<feature type="compositionally biased region" description="Low complexity" evidence="6">
    <location>
        <begin position="308"/>
        <end position="318"/>
    </location>
</feature>
<feature type="region of interest" description="Disordered" evidence="6">
    <location>
        <begin position="187"/>
        <end position="318"/>
    </location>
</feature>
<dbReference type="AlphaFoldDB" id="A0A3M0SWR2"/>
<dbReference type="Pfam" id="PF12791">
    <property type="entry name" value="RsgI_N"/>
    <property type="match status" value="1"/>
</dbReference>
<feature type="compositionally biased region" description="Basic and acidic residues" evidence="6">
    <location>
        <begin position="276"/>
        <end position="294"/>
    </location>
</feature>
<evidence type="ECO:0000256" key="2">
    <source>
        <dbReference type="ARBA" id="ARBA00022475"/>
    </source>
</evidence>
<feature type="compositionally biased region" description="Polar residues" evidence="6">
    <location>
        <begin position="266"/>
        <end position="275"/>
    </location>
</feature>
<organism evidence="9 10">
    <name type="scientific">Clostridium autoethanogenum</name>
    <dbReference type="NCBI Taxonomy" id="84023"/>
    <lineage>
        <taxon>Bacteria</taxon>
        <taxon>Bacillati</taxon>
        <taxon>Bacillota</taxon>
        <taxon>Clostridia</taxon>
        <taxon>Eubacteriales</taxon>
        <taxon>Clostridiaceae</taxon>
        <taxon>Clostridium</taxon>
    </lineage>
</organism>
<accession>A0A3M0SWR2</accession>
<dbReference type="RefSeq" id="WP_122058068.1">
    <property type="nucleotide sequence ID" value="NZ_RFAQ01000009.1"/>
</dbReference>
<comment type="caution">
    <text evidence="9">The sequence shown here is derived from an EMBL/GenBank/DDBJ whole genome shotgun (WGS) entry which is preliminary data.</text>
</comment>
<evidence type="ECO:0000256" key="5">
    <source>
        <dbReference type="ARBA" id="ARBA00023136"/>
    </source>
</evidence>
<evidence type="ECO:0000256" key="7">
    <source>
        <dbReference type="SAM" id="Phobius"/>
    </source>
</evidence>
<evidence type="ECO:0000256" key="4">
    <source>
        <dbReference type="ARBA" id="ARBA00022989"/>
    </source>
</evidence>
<keyword evidence="4 7" id="KW-1133">Transmembrane helix</keyword>
<evidence type="ECO:0000256" key="3">
    <source>
        <dbReference type="ARBA" id="ARBA00022692"/>
    </source>
</evidence>
<feature type="transmembrane region" description="Helical" evidence="7">
    <location>
        <begin position="59"/>
        <end position="79"/>
    </location>
</feature>
<feature type="compositionally biased region" description="Low complexity" evidence="6">
    <location>
        <begin position="243"/>
        <end position="258"/>
    </location>
</feature>
<keyword evidence="3 7" id="KW-0812">Transmembrane</keyword>
<protein>
    <submittedName>
        <fullName evidence="9">Anti-sigma factor domain-containing protein</fullName>
    </submittedName>
</protein>
<dbReference type="InterPro" id="IPR024449">
    <property type="entry name" value="Anti-sigma_RsgI_N"/>
</dbReference>
<dbReference type="GO" id="GO:0005886">
    <property type="term" value="C:plasma membrane"/>
    <property type="evidence" value="ECO:0007669"/>
    <property type="project" value="UniProtKB-SubCell"/>
</dbReference>
<evidence type="ECO:0000259" key="8">
    <source>
        <dbReference type="PROSITE" id="PS51849"/>
    </source>
</evidence>
<dbReference type="Proteomes" id="UP000277999">
    <property type="component" value="Unassembled WGS sequence"/>
</dbReference>
<proteinExistence type="predicted"/>
<feature type="compositionally biased region" description="Basic and acidic residues" evidence="6">
    <location>
        <begin position="218"/>
        <end position="227"/>
    </location>
</feature>
<sequence length="318" mass="34802">MMGKKEGIVVSVEGKYANLLTPYGEFIKVKSSGKRLHVGEKFEGDEVLHRLSFFNTRKIIAAACIMFVLLIGGGVKAYYTPAATVLVNINPSIELKVNFLNKIISFKGLNGDGNKILSEVKINNDNINDALKVIIDQAKKDKFIDKNYAKTISIDISGKNIDVSDFKSNMASSNLSVKIETNGNIILNNEPKDNSTNKNLNSSDKAAAKENTPSSQKHLSDKKEDKTLNNSTSSENKFKNESKSSSVGNSSSESNSSSYKEKDKSGSNAKQLQDSDSSKVKESQNSNKKTEENVSSKQNDSSNKDNSHQQNSNGNKKK</sequence>
<keyword evidence="2" id="KW-1003">Cell membrane</keyword>
<dbReference type="PROSITE" id="PS51849">
    <property type="entry name" value="RSGI_N"/>
    <property type="match status" value="1"/>
</dbReference>
<evidence type="ECO:0000256" key="6">
    <source>
        <dbReference type="SAM" id="MobiDB-lite"/>
    </source>
</evidence>
<evidence type="ECO:0000313" key="10">
    <source>
        <dbReference type="Proteomes" id="UP000277999"/>
    </source>
</evidence>
<gene>
    <name evidence="9" type="ORF">D9O40_04905</name>
</gene>
<keyword evidence="5 7" id="KW-0472">Membrane</keyword>
<reference evidence="9 10" key="1">
    <citation type="submission" date="2018-10" db="EMBL/GenBank/DDBJ databases">
        <title>Genome-centric metagenomics revealed C2 chemical producing, CO utilizing Clostridium with novel acetogenic gene cluster.</title>
        <authorList>
            <person name="Kang H."/>
            <person name="Park B."/>
            <person name="Choi I.G."/>
            <person name="Chang I.S."/>
        </authorList>
    </citation>
    <scope>NUCLEOTIDE SEQUENCE [LARGE SCALE GENOMIC DNA]</scope>
    <source>
        <strain evidence="9 10">H21-9</strain>
    </source>
</reference>